<dbReference type="eggNOG" id="KOG3670">
    <property type="taxonomic scope" value="Eukaryota"/>
</dbReference>
<dbReference type="PANTHER" id="PTHR21325">
    <property type="entry name" value="PHOSPHOLIPASE B, PLB1"/>
    <property type="match status" value="1"/>
</dbReference>
<evidence type="ECO:0008006" key="3">
    <source>
        <dbReference type="Google" id="ProtNLM"/>
    </source>
</evidence>
<dbReference type="InterPro" id="IPR035547">
    <property type="entry name" value="Phospholipase_B"/>
</dbReference>
<dbReference type="RefSeq" id="XP_005190336.2">
    <property type="nucleotide sequence ID" value="XM_005190279.2"/>
</dbReference>
<dbReference type="Gene3D" id="3.40.50.1110">
    <property type="entry name" value="SGNH hydrolase"/>
    <property type="match status" value="1"/>
</dbReference>
<proteinExistence type="predicted"/>
<gene>
    <name evidence="2" type="primary">101901383</name>
</gene>
<dbReference type="SUPFAM" id="SSF52266">
    <property type="entry name" value="SGNH hydrolase"/>
    <property type="match status" value="1"/>
</dbReference>
<reference evidence="2" key="1">
    <citation type="submission" date="2020-05" db="UniProtKB">
        <authorList>
            <consortium name="EnsemblMetazoa"/>
        </authorList>
    </citation>
    <scope>IDENTIFICATION</scope>
    <source>
        <strain evidence="2">Aabys</strain>
    </source>
</reference>
<feature type="chain" id="PRO_5044561446" description="Phospholipase B1, membrane-associated" evidence="1">
    <location>
        <begin position="23"/>
        <end position="439"/>
    </location>
</feature>
<protein>
    <recommendedName>
        <fullName evidence="3">Phospholipase B1, membrane-associated</fullName>
    </recommendedName>
</protein>
<organism evidence="2">
    <name type="scientific">Musca domestica</name>
    <name type="common">House fly</name>
    <dbReference type="NCBI Taxonomy" id="7370"/>
    <lineage>
        <taxon>Eukaryota</taxon>
        <taxon>Metazoa</taxon>
        <taxon>Ecdysozoa</taxon>
        <taxon>Arthropoda</taxon>
        <taxon>Hexapoda</taxon>
        <taxon>Insecta</taxon>
        <taxon>Pterygota</taxon>
        <taxon>Neoptera</taxon>
        <taxon>Endopterygota</taxon>
        <taxon>Diptera</taxon>
        <taxon>Brachycera</taxon>
        <taxon>Muscomorpha</taxon>
        <taxon>Muscoidea</taxon>
        <taxon>Muscidae</taxon>
        <taxon>Musca</taxon>
    </lineage>
</organism>
<dbReference type="EnsemblMetazoa" id="MDOA013325-RA">
    <property type="protein sequence ID" value="MDOA013325-PA"/>
    <property type="gene ID" value="MDOA013325"/>
</dbReference>
<dbReference type="CDD" id="cd01824">
    <property type="entry name" value="Phospholipase_B_like"/>
    <property type="match status" value="1"/>
</dbReference>
<dbReference type="VEuPathDB" id="VectorBase:MDOA013325"/>
<dbReference type="GO" id="GO:0004620">
    <property type="term" value="F:phospholipase activity"/>
    <property type="evidence" value="ECO:0007669"/>
    <property type="project" value="InterPro"/>
</dbReference>
<dbReference type="InterPro" id="IPR001087">
    <property type="entry name" value="GDSL"/>
</dbReference>
<dbReference type="VEuPathDB" id="VectorBase:MDOMA2_001146"/>
<accession>A0A1I8NAS0</accession>
<dbReference type="InterPro" id="IPR036514">
    <property type="entry name" value="SGNH_hydro_sf"/>
</dbReference>
<dbReference type="AlphaFoldDB" id="A0A1I8NAS0"/>
<dbReference type="OrthoDB" id="10265800at2759"/>
<evidence type="ECO:0000313" key="2">
    <source>
        <dbReference type="EnsemblMetazoa" id="MDOA013325-PA"/>
    </source>
</evidence>
<dbReference type="KEGG" id="mde:101901383"/>
<sequence>MNLKYLLPLLTILTFFVIPNKAIEPEKINYFLEKTGLQKTDFHLNEAKNGNYHITNLDDKRDLFVLWRKMLLKITNKFQPILHHMNWKEGKVQDSQRLDQFPCSLNDTRSPVRPVTVHQLRPGDIDVVAAIGDSLTAGNGAMSATALGAYTEFRGMSFSGGGMENWSTMLTLPNILKVFNPSLYGYATENVLARDKGAYLNVAEPMTLSRDLVFQVQVLIQRMRRDSRIDMKNHWKLVTIFVGSNDFCTDMCHHDNMLLFLKNHEEDLYKALTVLRNNVPHLVVNLIPAPNMVYLQQQMENVPGFCKIPLGFTCSCLVNRFYSPEYLQKASELITHWQAIDEQVASLAEFQTDDFAVLYHSFMANMTIPKLLHGGTDLRYFGKDCVHFSQFGHAAMANLLWNNMLQENRRGDVELKPPFDRFECPKAERPFIATMKNKY</sequence>
<name>A0A1I8NAS0_MUSDO</name>
<dbReference type="InterPro" id="IPR038885">
    <property type="entry name" value="PLB1"/>
</dbReference>
<dbReference type="Pfam" id="PF00657">
    <property type="entry name" value="Lipase_GDSL"/>
    <property type="match status" value="1"/>
</dbReference>
<keyword evidence="1" id="KW-0732">Signal</keyword>
<evidence type="ECO:0000256" key="1">
    <source>
        <dbReference type="SAM" id="SignalP"/>
    </source>
</evidence>
<feature type="signal peptide" evidence="1">
    <location>
        <begin position="1"/>
        <end position="22"/>
    </location>
</feature>
<dbReference type="PANTHER" id="PTHR21325:SF31">
    <property type="entry name" value="GH22081P-RELATED"/>
    <property type="match status" value="1"/>
</dbReference>
<dbReference type="GO" id="GO:0006644">
    <property type="term" value="P:phospholipid metabolic process"/>
    <property type="evidence" value="ECO:0007669"/>
    <property type="project" value="TreeGrafter"/>
</dbReference>